<comment type="cofactor">
    <cofactor evidence="6">
        <name>FMN</name>
        <dbReference type="ChEBI" id="CHEBI:58210"/>
    </cofactor>
    <text evidence="6">Binds 1 FMN per subunit.</text>
</comment>
<dbReference type="InterPro" id="IPR029039">
    <property type="entry name" value="Flavoprotein-like_sf"/>
</dbReference>
<accession>A0A423DGF4</accession>
<dbReference type="AlphaFoldDB" id="A0A423DGF4"/>
<reference evidence="8 9" key="1">
    <citation type="submission" date="2016-10" db="EMBL/GenBank/DDBJ databases">
        <title>Comparative genome analysis of multiple Pseudomonas spp. focuses on biocontrol and plant growth promoting traits.</title>
        <authorList>
            <person name="Tao X.-Y."/>
            <person name="Taylor C.G."/>
        </authorList>
    </citation>
    <scope>NUCLEOTIDE SEQUENCE [LARGE SCALE GENOMIC DNA]</scope>
    <source>
        <strain evidence="8 9">15D11</strain>
    </source>
</reference>
<gene>
    <name evidence="6" type="primary">azoR</name>
    <name evidence="8" type="ORF">BHU25_16535</name>
</gene>
<proteinExistence type="inferred from homology"/>
<comment type="function">
    <text evidence="6">Quinone reductase that provides resistance to thiol-specific stress caused by electrophilic quinones.</text>
</comment>
<feature type="domain" description="Flavodoxin-like fold" evidence="7">
    <location>
        <begin position="3"/>
        <end position="194"/>
    </location>
</feature>
<evidence type="ECO:0000256" key="4">
    <source>
        <dbReference type="ARBA" id="ARBA00023027"/>
    </source>
</evidence>
<comment type="catalytic activity">
    <reaction evidence="5">
        <text>N,N-dimethyl-1,4-phenylenediamine + anthranilate + 2 NAD(+) = 2-(4-dimethylaminophenyl)diazenylbenzoate + 2 NADH + 2 H(+)</text>
        <dbReference type="Rhea" id="RHEA:55872"/>
        <dbReference type="ChEBI" id="CHEBI:15378"/>
        <dbReference type="ChEBI" id="CHEBI:15783"/>
        <dbReference type="ChEBI" id="CHEBI:16567"/>
        <dbReference type="ChEBI" id="CHEBI:57540"/>
        <dbReference type="ChEBI" id="CHEBI:57945"/>
        <dbReference type="ChEBI" id="CHEBI:71579"/>
        <dbReference type="EC" id="1.7.1.17"/>
    </reaction>
    <physiologicalReaction direction="right-to-left" evidence="5">
        <dbReference type="Rhea" id="RHEA:55874"/>
    </physiologicalReaction>
</comment>
<comment type="caution">
    <text evidence="8">The sequence shown here is derived from an EMBL/GenBank/DDBJ whole genome shotgun (WGS) entry which is preliminary data.</text>
</comment>
<organism evidence="8 9">
    <name type="scientific">Pseudomonas vranovensis</name>
    <dbReference type="NCBI Taxonomy" id="321661"/>
    <lineage>
        <taxon>Bacteria</taxon>
        <taxon>Pseudomonadati</taxon>
        <taxon>Pseudomonadota</taxon>
        <taxon>Gammaproteobacteria</taxon>
        <taxon>Pseudomonadales</taxon>
        <taxon>Pseudomonadaceae</taxon>
        <taxon>Pseudomonas</taxon>
    </lineage>
</organism>
<keyword evidence="1 6" id="KW-0285">Flavoprotein</keyword>
<evidence type="ECO:0000256" key="5">
    <source>
        <dbReference type="ARBA" id="ARBA00048542"/>
    </source>
</evidence>
<dbReference type="GO" id="GO:0016655">
    <property type="term" value="F:oxidoreductase activity, acting on NAD(P)H, quinone or similar compound as acceptor"/>
    <property type="evidence" value="ECO:0007669"/>
    <property type="project" value="InterPro"/>
</dbReference>
<evidence type="ECO:0000313" key="8">
    <source>
        <dbReference type="EMBL" id="ROL70667.1"/>
    </source>
</evidence>
<comment type="catalytic activity">
    <reaction evidence="6">
        <text>2 a quinone + NADH + H(+) = 2 a 1,4-benzosemiquinone + NAD(+)</text>
        <dbReference type="Rhea" id="RHEA:65952"/>
        <dbReference type="ChEBI" id="CHEBI:15378"/>
        <dbReference type="ChEBI" id="CHEBI:57540"/>
        <dbReference type="ChEBI" id="CHEBI:57945"/>
        <dbReference type="ChEBI" id="CHEBI:132124"/>
        <dbReference type="ChEBI" id="CHEBI:134225"/>
    </reaction>
</comment>
<dbReference type="GO" id="GO:0010181">
    <property type="term" value="F:FMN binding"/>
    <property type="evidence" value="ECO:0007669"/>
    <property type="project" value="UniProtKB-UniRule"/>
</dbReference>
<dbReference type="HAMAP" id="MF_01216">
    <property type="entry name" value="Azoreductase_type1"/>
    <property type="match status" value="1"/>
</dbReference>
<keyword evidence="3 6" id="KW-0560">Oxidoreductase</keyword>
<dbReference type="EMBL" id="MOAM01000024">
    <property type="protein sequence ID" value="ROL70667.1"/>
    <property type="molecule type" value="Genomic_DNA"/>
</dbReference>
<keyword evidence="2 6" id="KW-0288">FMN</keyword>
<dbReference type="GO" id="GO:0016652">
    <property type="term" value="F:oxidoreductase activity, acting on NAD(P)H as acceptor"/>
    <property type="evidence" value="ECO:0007669"/>
    <property type="project" value="UniProtKB-UniRule"/>
</dbReference>
<comment type="similarity">
    <text evidence="6">Belongs to the azoreductase type 1 family.</text>
</comment>
<comment type="subunit">
    <text evidence="6">Homodimer.</text>
</comment>
<dbReference type="RefSeq" id="WP_123566687.1">
    <property type="nucleotide sequence ID" value="NZ_MOAM01000024.1"/>
</dbReference>
<evidence type="ECO:0000313" key="9">
    <source>
        <dbReference type="Proteomes" id="UP000285286"/>
    </source>
</evidence>
<evidence type="ECO:0000256" key="2">
    <source>
        <dbReference type="ARBA" id="ARBA00022643"/>
    </source>
</evidence>
<protein>
    <recommendedName>
        <fullName evidence="6">FMN dependent NADH:quinone oxidoreductase</fullName>
        <ecNumber evidence="6">1.6.5.-</ecNumber>
    </recommendedName>
    <alternativeName>
        <fullName evidence="6">Azo-dye reductase</fullName>
    </alternativeName>
    <alternativeName>
        <fullName evidence="6">FMN-dependent NADH-azo compound oxidoreductase</fullName>
    </alternativeName>
    <alternativeName>
        <fullName evidence="6">FMN-dependent NADH-azoreductase</fullName>
        <ecNumber evidence="6">1.7.1.17</ecNumber>
    </alternativeName>
</protein>
<feature type="binding site" evidence="6">
    <location>
        <begin position="136"/>
        <end position="139"/>
    </location>
    <ligand>
        <name>FMN</name>
        <dbReference type="ChEBI" id="CHEBI:58210"/>
    </ligand>
</feature>
<comment type="caution">
    <text evidence="6">Lacks conserved residue(s) required for the propagation of feature annotation.</text>
</comment>
<name>A0A423DGF4_9PSED</name>
<dbReference type="EC" id="1.7.1.17" evidence="6"/>
<comment type="function">
    <text evidence="6">Also exhibits azoreductase activity. Catalyzes the reductive cleavage of the azo bond in aromatic azo compounds to the corresponding amines.</text>
</comment>
<dbReference type="GO" id="GO:0009055">
    <property type="term" value="F:electron transfer activity"/>
    <property type="evidence" value="ECO:0007669"/>
    <property type="project" value="UniProtKB-UniRule"/>
</dbReference>
<dbReference type="SUPFAM" id="SSF52218">
    <property type="entry name" value="Flavoproteins"/>
    <property type="match status" value="1"/>
</dbReference>
<dbReference type="Gene3D" id="3.40.50.360">
    <property type="match status" value="1"/>
</dbReference>
<evidence type="ECO:0000259" key="7">
    <source>
        <dbReference type="Pfam" id="PF02525"/>
    </source>
</evidence>
<sequence length="206" mass="22508">MDNLLLVNASMRGSASIGLRLADEMVTCIRHQHPHLQVTLRDLAATPLAPLSAGYATALTAFVAPHDPVFASSEALISELEGCDLLLIATPMHNFTVPAALKLWIDHVLRIHRTFIAGPEGKVGLLKDRPVYLIVSSGGYHRGARARQPDFLSAYLRHVLGTLGLQNVHFVYLEGMAVSDQARLASVTQARLELARQRWFGQLGES</sequence>
<evidence type="ECO:0000256" key="3">
    <source>
        <dbReference type="ARBA" id="ARBA00023002"/>
    </source>
</evidence>
<dbReference type="PANTHER" id="PTHR43741:SF4">
    <property type="entry name" value="FMN-DEPENDENT NADH:QUINONE OXIDOREDUCTASE"/>
    <property type="match status" value="1"/>
</dbReference>
<feature type="binding site" evidence="6">
    <location>
        <position position="10"/>
    </location>
    <ligand>
        <name>FMN</name>
        <dbReference type="ChEBI" id="CHEBI:58210"/>
    </ligand>
</feature>
<dbReference type="InterPro" id="IPR023048">
    <property type="entry name" value="NADH:quinone_OxRdtase_FMN_depd"/>
</dbReference>
<dbReference type="Pfam" id="PF02525">
    <property type="entry name" value="Flavodoxin_2"/>
    <property type="match status" value="1"/>
</dbReference>
<dbReference type="Proteomes" id="UP000285286">
    <property type="component" value="Unassembled WGS sequence"/>
</dbReference>
<dbReference type="PANTHER" id="PTHR43741">
    <property type="entry name" value="FMN-DEPENDENT NADH-AZOREDUCTASE 1"/>
    <property type="match status" value="1"/>
</dbReference>
<evidence type="ECO:0000256" key="6">
    <source>
        <dbReference type="HAMAP-Rule" id="MF_01216"/>
    </source>
</evidence>
<keyword evidence="9" id="KW-1185">Reference proteome</keyword>
<dbReference type="InterPro" id="IPR050104">
    <property type="entry name" value="FMN-dep_NADH:Q_OxRdtase_AzoR1"/>
</dbReference>
<evidence type="ECO:0000256" key="1">
    <source>
        <dbReference type="ARBA" id="ARBA00022630"/>
    </source>
</evidence>
<dbReference type="EC" id="1.6.5.-" evidence="6"/>
<dbReference type="InterPro" id="IPR003680">
    <property type="entry name" value="Flavodoxin_fold"/>
</dbReference>
<keyword evidence="4 6" id="KW-0520">NAD</keyword>